<dbReference type="InterPro" id="IPR002711">
    <property type="entry name" value="HNH"/>
</dbReference>
<organism evidence="2 3">
    <name type="scientific">Shimia marina</name>
    <dbReference type="NCBI Taxonomy" id="321267"/>
    <lineage>
        <taxon>Bacteria</taxon>
        <taxon>Pseudomonadati</taxon>
        <taxon>Pseudomonadota</taxon>
        <taxon>Alphaproteobacteria</taxon>
        <taxon>Rhodobacterales</taxon>
        <taxon>Roseobacteraceae</taxon>
    </lineage>
</organism>
<reference evidence="2 3" key="1">
    <citation type="submission" date="2015-09" db="EMBL/GenBank/DDBJ databases">
        <authorList>
            <consortium name="Swine Surveillance"/>
        </authorList>
    </citation>
    <scope>NUCLEOTIDE SEQUENCE [LARGE SCALE GENOMIC DNA]</scope>
    <source>
        <strain evidence="2 3">CECT 7688</strain>
    </source>
</reference>
<evidence type="ECO:0000313" key="3">
    <source>
        <dbReference type="Proteomes" id="UP000054823"/>
    </source>
</evidence>
<keyword evidence="3" id="KW-1185">Reference proteome</keyword>
<feature type="domain" description="HNH" evidence="1">
    <location>
        <begin position="246"/>
        <end position="301"/>
    </location>
</feature>
<name>A0A0P1FE01_9RHOB</name>
<dbReference type="Proteomes" id="UP000054823">
    <property type="component" value="Unassembled WGS sequence"/>
</dbReference>
<accession>A0A0P1FE01</accession>
<keyword evidence="2" id="KW-0540">Nuclease</keyword>
<dbReference type="AlphaFoldDB" id="A0A0P1FE01"/>
<dbReference type="InterPro" id="IPR003615">
    <property type="entry name" value="HNH_nuc"/>
</dbReference>
<protein>
    <submittedName>
        <fullName evidence="2">Putative restriction endonuclease</fullName>
    </submittedName>
</protein>
<dbReference type="GO" id="GO:0003676">
    <property type="term" value="F:nucleic acid binding"/>
    <property type="evidence" value="ECO:0007669"/>
    <property type="project" value="InterPro"/>
</dbReference>
<keyword evidence="2" id="KW-0378">Hydrolase</keyword>
<dbReference type="CDD" id="cd00085">
    <property type="entry name" value="HNHc"/>
    <property type="match status" value="1"/>
</dbReference>
<dbReference type="GO" id="GO:0004519">
    <property type="term" value="F:endonuclease activity"/>
    <property type="evidence" value="ECO:0007669"/>
    <property type="project" value="UniProtKB-KW"/>
</dbReference>
<evidence type="ECO:0000259" key="1">
    <source>
        <dbReference type="Pfam" id="PF01844"/>
    </source>
</evidence>
<dbReference type="GO" id="GO:0008270">
    <property type="term" value="F:zinc ion binding"/>
    <property type="evidence" value="ECO:0007669"/>
    <property type="project" value="InterPro"/>
</dbReference>
<dbReference type="Pfam" id="PF01844">
    <property type="entry name" value="HNH"/>
    <property type="match status" value="1"/>
</dbReference>
<dbReference type="EMBL" id="CYPW01000024">
    <property type="protein sequence ID" value="CUH52993.1"/>
    <property type="molecule type" value="Genomic_DNA"/>
</dbReference>
<keyword evidence="2" id="KW-0255">Endonuclease</keyword>
<dbReference type="RefSeq" id="WP_058240163.1">
    <property type="nucleotide sequence ID" value="NZ_CYPW01000024.1"/>
</dbReference>
<evidence type="ECO:0000313" key="2">
    <source>
        <dbReference type="EMBL" id="CUH52993.1"/>
    </source>
</evidence>
<gene>
    <name evidence="2" type="ORF">SHM7688_02444</name>
</gene>
<sequence>MSIWQEKASELDELYSQEPEIARRQLKNQVQLLVLEGTDHRFFPIRRLADGMQGMPMNSARSEAAEIIRYRSQLEADGFVAVRQDSKRHDALMGTLCELLGEQFATKPSLSKKTFWIKAETLRDEVVLAFQAYDEYGTPEGFRDAKKWFVLHPETFRYYPAKIIWGLTTDEKGRDFTAHQARDALRKLDFQCVDRSRDEVPASSESGKFYEGAETLAVQSLRERNTAARVRCIAYHRHMNNGKLACAVCGFDFTEVYGELGEGFINVHHLHPMSEAKSERQVVPEKDLVPVCPNCHAMIHRGGMTRTLDDMREIVKKGRIA</sequence>
<proteinExistence type="predicted"/>